<dbReference type="EMBL" id="DWYZ01000077">
    <property type="protein sequence ID" value="HJB27877.1"/>
    <property type="molecule type" value="Genomic_DNA"/>
</dbReference>
<sequence length="147" mass="17507">MKTVPFGYKMIDGIFEVDKLGSEIVSWIYERHIRYSEHPPAVLVEGMIEEYKISKEREISYEEAEKLVPSDSIYDYIDREVRLRIEAYKLYSKDESIEDLKHYLECPLAELDVDEIIEAYKKETKKLFEHSRNPVIIEEIGGKRDRR</sequence>
<evidence type="ECO:0000313" key="2">
    <source>
        <dbReference type="Proteomes" id="UP000823842"/>
    </source>
</evidence>
<comment type="caution">
    <text evidence="1">The sequence shown here is derived from an EMBL/GenBank/DDBJ whole genome shotgun (WGS) entry which is preliminary data.</text>
</comment>
<reference evidence="1" key="1">
    <citation type="journal article" date="2021" name="PeerJ">
        <title>Extensive microbial diversity within the chicken gut microbiome revealed by metagenomics and culture.</title>
        <authorList>
            <person name="Gilroy R."/>
            <person name="Ravi A."/>
            <person name="Getino M."/>
            <person name="Pursley I."/>
            <person name="Horton D.L."/>
            <person name="Alikhan N.F."/>
            <person name="Baker D."/>
            <person name="Gharbi K."/>
            <person name="Hall N."/>
            <person name="Watson M."/>
            <person name="Adriaenssens E.M."/>
            <person name="Foster-Nyarko E."/>
            <person name="Jarju S."/>
            <person name="Secka A."/>
            <person name="Antonio M."/>
            <person name="Oren A."/>
            <person name="Chaudhuri R.R."/>
            <person name="La Ragione R."/>
            <person name="Hildebrand F."/>
            <person name="Pallen M.J."/>
        </authorList>
    </citation>
    <scope>NUCLEOTIDE SEQUENCE</scope>
    <source>
        <strain evidence="1">ChiSjej1B19-5720</strain>
    </source>
</reference>
<proteinExistence type="predicted"/>
<organism evidence="1 2">
    <name type="scientific">Candidatus Blautia faecavium</name>
    <dbReference type="NCBI Taxonomy" id="2838487"/>
    <lineage>
        <taxon>Bacteria</taxon>
        <taxon>Bacillati</taxon>
        <taxon>Bacillota</taxon>
        <taxon>Clostridia</taxon>
        <taxon>Lachnospirales</taxon>
        <taxon>Lachnospiraceae</taxon>
        <taxon>Blautia</taxon>
    </lineage>
</organism>
<reference evidence="1" key="2">
    <citation type="submission" date="2021-04" db="EMBL/GenBank/DDBJ databases">
        <authorList>
            <person name="Gilroy R."/>
        </authorList>
    </citation>
    <scope>NUCLEOTIDE SEQUENCE</scope>
    <source>
        <strain evidence="1">ChiSjej1B19-5720</strain>
    </source>
</reference>
<protein>
    <submittedName>
        <fullName evidence="1">Uncharacterized protein</fullName>
    </submittedName>
</protein>
<gene>
    <name evidence="1" type="ORF">IAA06_03680</name>
</gene>
<name>A0A9D2LR46_9FIRM</name>
<dbReference type="AlphaFoldDB" id="A0A9D2LR46"/>
<accession>A0A9D2LR46</accession>
<evidence type="ECO:0000313" key="1">
    <source>
        <dbReference type="EMBL" id="HJB27877.1"/>
    </source>
</evidence>
<dbReference type="Proteomes" id="UP000823842">
    <property type="component" value="Unassembled WGS sequence"/>
</dbReference>